<keyword evidence="2 4" id="KW-0808">Transferase</keyword>
<keyword evidence="3 4" id="KW-0418">Kinase</keyword>
<dbReference type="PANTHER" id="PTHR43095:SF2">
    <property type="entry name" value="GLUCONOKINASE"/>
    <property type="match status" value="1"/>
</dbReference>
<proteinExistence type="inferred from homology"/>
<evidence type="ECO:0000259" key="6">
    <source>
        <dbReference type="Pfam" id="PF02782"/>
    </source>
</evidence>
<dbReference type="Pfam" id="PF00370">
    <property type="entry name" value="FGGY_N"/>
    <property type="match status" value="1"/>
</dbReference>
<dbReference type="InterPro" id="IPR018484">
    <property type="entry name" value="FGGY_N"/>
</dbReference>
<reference evidence="7 8" key="1">
    <citation type="submission" date="2019-03" db="EMBL/GenBank/DDBJ databases">
        <authorList>
            <person name="Liu G."/>
        </authorList>
    </citation>
    <scope>NUCLEOTIDE SEQUENCE [LARGE SCALE GENOMIC DNA]</scope>
    <source>
        <strain evidence="7 8">DSM 19099</strain>
    </source>
</reference>
<dbReference type="PIRSF" id="PIRSF000538">
    <property type="entry name" value="GlpK"/>
    <property type="match status" value="1"/>
</dbReference>
<evidence type="ECO:0000313" key="8">
    <source>
        <dbReference type="Proteomes" id="UP000298210"/>
    </source>
</evidence>
<dbReference type="InterPro" id="IPR018485">
    <property type="entry name" value="FGGY_C"/>
</dbReference>
<dbReference type="RefSeq" id="WP_134258405.1">
    <property type="nucleotide sequence ID" value="NZ_LDIM01000012.1"/>
</dbReference>
<dbReference type="Proteomes" id="UP000298210">
    <property type="component" value="Unassembled WGS sequence"/>
</dbReference>
<evidence type="ECO:0000313" key="7">
    <source>
        <dbReference type="EMBL" id="TES50411.1"/>
    </source>
</evidence>
<dbReference type="Gene3D" id="3.30.420.40">
    <property type="match status" value="2"/>
</dbReference>
<evidence type="ECO:0000259" key="5">
    <source>
        <dbReference type="Pfam" id="PF00370"/>
    </source>
</evidence>
<dbReference type="PROSITE" id="PS00445">
    <property type="entry name" value="FGGY_KINASES_2"/>
    <property type="match status" value="1"/>
</dbReference>
<dbReference type="InterPro" id="IPR000577">
    <property type="entry name" value="Carb_kinase_FGGY"/>
</dbReference>
<dbReference type="EMBL" id="SNUX01000001">
    <property type="protein sequence ID" value="TES50411.1"/>
    <property type="molecule type" value="Genomic_DNA"/>
</dbReference>
<comment type="caution">
    <text evidence="7">The sequence shown here is derived from an EMBL/GenBank/DDBJ whole genome shotgun (WGS) entry which is preliminary data.</text>
</comment>
<name>A0A4Y7WPS6_9BACI</name>
<organism evidence="7 8">
    <name type="scientific">Shouchella lehensis</name>
    <dbReference type="NCBI Taxonomy" id="300825"/>
    <lineage>
        <taxon>Bacteria</taxon>
        <taxon>Bacillati</taxon>
        <taxon>Bacillota</taxon>
        <taxon>Bacilli</taxon>
        <taxon>Bacillales</taxon>
        <taxon>Bacillaceae</taxon>
        <taxon>Shouchella</taxon>
    </lineage>
</organism>
<evidence type="ECO:0000256" key="4">
    <source>
        <dbReference type="RuleBase" id="RU003733"/>
    </source>
</evidence>
<dbReference type="InterPro" id="IPR043129">
    <property type="entry name" value="ATPase_NBD"/>
</dbReference>
<dbReference type="CDD" id="cd07770">
    <property type="entry name" value="ASKHA_NBD_FGGY_GntK"/>
    <property type="match status" value="1"/>
</dbReference>
<dbReference type="AlphaFoldDB" id="A0A4Y7WPS6"/>
<dbReference type="InterPro" id="IPR050406">
    <property type="entry name" value="FGGY_Carb_Kinase"/>
</dbReference>
<sequence>MYSIAIDIGTTSAKVVLFSKDYRYKADHETAYPLLQEKPSYAEQDPIVIRDAVLHSLQQILRQTSIESKNVTTISFSAAMHSLVAVDEEGRPLTQLLTWADTRAQSITTMLKETDQGKQFYEKTGTPIHPMSWIGKMKWMEENWPDLYTQAYKFISIKEFICFHLFGEYVVDQSIASSTGLYNLKTKDWDDSILAFLHINTEKLSTVVGTDYCFTTPTNVMQAFSFSHNCIYHIGASDGVLANVGAGGLLDQVATLTIGTSGAVRVTIKEPLTDSAMRTFCYVLNESTWIAGGATNNGGIALTWYIEHFAKGATVSEIIEEAFTVKPGAEGLLFLPFINGERAPYWNGEASGAFIGMRRTHNRAHFSRAVLEGILYSLQSVLTSLEESVGPIKRIHASGGFARSKQWVQLLADISGKTVRIQETHHASSLGAIRLAHNDLEQGEQTFMAQFEPNNRDYHVYKKKCELYQVLYNQLEPVFPELVVDN</sequence>
<protein>
    <submittedName>
        <fullName evidence="7">Gluconate kinase</fullName>
    </submittedName>
</protein>
<dbReference type="Pfam" id="PF02782">
    <property type="entry name" value="FGGY_C"/>
    <property type="match status" value="1"/>
</dbReference>
<accession>A0A4Y7WPS6</accession>
<evidence type="ECO:0000256" key="2">
    <source>
        <dbReference type="ARBA" id="ARBA00022679"/>
    </source>
</evidence>
<dbReference type="InterPro" id="IPR018483">
    <property type="entry name" value="Carb_kinase_FGGY_CS"/>
</dbReference>
<feature type="domain" description="Carbohydrate kinase FGGY N-terminal" evidence="5">
    <location>
        <begin position="2"/>
        <end position="245"/>
    </location>
</feature>
<dbReference type="PANTHER" id="PTHR43095">
    <property type="entry name" value="SUGAR KINASE"/>
    <property type="match status" value="1"/>
</dbReference>
<dbReference type="SUPFAM" id="SSF53067">
    <property type="entry name" value="Actin-like ATPase domain"/>
    <property type="match status" value="2"/>
</dbReference>
<dbReference type="GO" id="GO:0016773">
    <property type="term" value="F:phosphotransferase activity, alcohol group as acceptor"/>
    <property type="evidence" value="ECO:0007669"/>
    <property type="project" value="InterPro"/>
</dbReference>
<dbReference type="GO" id="GO:0005975">
    <property type="term" value="P:carbohydrate metabolic process"/>
    <property type="evidence" value="ECO:0007669"/>
    <property type="project" value="InterPro"/>
</dbReference>
<gene>
    <name evidence="7" type="ORF">E2L03_00305</name>
</gene>
<evidence type="ECO:0000256" key="1">
    <source>
        <dbReference type="ARBA" id="ARBA00009156"/>
    </source>
</evidence>
<dbReference type="GO" id="GO:0016301">
    <property type="term" value="F:kinase activity"/>
    <property type="evidence" value="ECO:0007669"/>
    <property type="project" value="UniProtKB-KW"/>
</dbReference>
<comment type="similarity">
    <text evidence="1 4">Belongs to the FGGY kinase family.</text>
</comment>
<evidence type="ECO:0000256" key="3">
    <source>
        <dbReference type="ARBA" id="ARBA00022777"/>
    </source>
</evidence>
<feature type="domain" description="Carbohydrate kinase FGGY C-terminal" evidence="6">
    <location>
        <begin position="255"/>
        <end position="436"/>
    </location>
</feature>